<dbReference type="PANTHER" id="PTHR38147">
    <property type="entry name" value="5-FORMAMINOIMIDAZOLE-4-CARBOXAMIDE-1-(BETA)-D-RIBOFURANOSYL 5'-MONOPHOSPHATE SYNTHETASE-RELATED"/>
    <property type="match status" value="1"/>
</dbReference>
<dbReference type="Pfam" id="PF06849">
    <property type="entry name" value="DUF1246"/>
    <property type="match status" value="1"/>
</dbReference>
<feature type="domain" description="IMP biosynthesis enzyme PurP C-terminal" evidence="11">
    <location>
        <begin position="193"/>
        <end position="387"/>
    </location>
</feature>
<evidence type="ECO:0000259" key="10">
    <source>
        <dbReference type="Pfam" id="PF06849"/>
    </source>
</evidence>
<keyword evidence="3" id="KW-0436">Ligase</keyword>
<dbReference type="InterPro" id="IPR023656">
    <property type="entry name" value="IMP_biosynth_PurP"/>
</dbReference>
<evidence type="ECO:0000313" key="13">
    <source>
        <dbReference type="Proteomes" id="UP000294855"/>
    </source>
</evidence>
<dbReference type="InterPro" id="IPR010672">
    <property type="entry name" value="IMP_biosynth_PurP_N"/>
</dbReference>
<evidence type="ECO:0000256" key="8">
    <source>
        <dbReference type="ARBA" id="ARBA00022842"/>
    </source>
</evidence>
<dbReference type="Gene3D" id="3.40.50.20">
    <property type="match status" value="1"/>
</dbReference>
<dbReference type="PANTHER" id="PTHR38147:SF1">
    <property type="entry name" value="5-FORMAMINOIMIDAZOLE-4-CARBOXAMIDE-1-(BETA)-D-RIBOFURANOSYL 5'-MONOPHOSPHATE SYNTHETASE"/>
    <property type="match status" value="1"/>
</dbReference>
<gene>
    <name evidence="12" type="ORF">C7391_0314</name>
</gene>
<dbReference type="Pfam" id="PF06973">
    <property type="entry name" value="DUF1297"/>
    <property type="match status" value="1"/>
</dbReference>
<dbReference type="SUPFAM" id="SSF52440">
    <property type="entry name" value="PreATP-grasp domain"/>
    <property type="match status" value="1"/>
</dbReference>
<dbReference type="AlphaFoldDB" id="A0A484F620"/>
<feature type="domain" description="IMP biosynthesis enzyme PurP N-terminal" evidence="10">
    <location>
        <begin position="23"/>
        <end position="160"/>
    </location>
</feature>
<dbReference type="PIRSF" id="PIRSF004602">
    <property type="entry name" value="ATPgrasp_PurP"/>
    <property type="match status" value="1"/>
</dbReference>
<dbReference type="RefSeq" id="WP_133516784.1">
    <property type="nucleotide sequence ID" value="NZ_JAHDUW010000001.1"/>
</dbReference>
<dbReference type="SUPFAM" id="SSF56059">
    <property type="entry name" value="Glutathione synthetase ATP-binding domain-like"/>
    <property type="match status" value="1"/>
</dbReference>
<dbReference type="EMBL" id="SNYS01000005">
    <property type="protein sequence ID" value="TDQ71209.1"/>
    <property type="molecule type" value="Genomic_DNA"/>
</dbReference>
<evidence type="ECO:0000256" key="5">
    <source>
        <dbReference type="ARBA" id="ARBA00022741"/>
    </source>
</evidence>
<comment type="cofactor">
    <cofactor evidence="1">
        <name>Mn(2+)</name>
        <dbReference type="ChEBI" id="CHEBI:29035"/>
    </cofactor>
</comment>
<keyword evidence="9" id="KW-0464">Manganese</keyword>
<keyword evidence="6" id="KW-0658">Purine biosynthesis</keyword>
<sequence length="387" mass="44108">MISRKQIQETVNQYYNNPDKIKIGTIASHSGLDVCDGAVEEDFKTVAYCKKGREQTYATYFKAQRDSNGRLLRGIVDEAVVFNSFDEILKPENQQKALDDSVLMVPNRSLTSYCSIDDIEDNFKVPMIGSRNMLRSEERSEAQSYYWILEKAGLPFPEKIDKPEDIDALVMVKLPHAVKTLERGFFSAASYDEFVEKSDALLKQGVITEEALKGARIERYIIGPVFNFDMFYSPIEEEMCPLEILGVDWRFETSLDGHTRLPAPQQMRLQGEQLTPEYTVCGHNSATLRESLLENVFEMAEKFVEASKKHYDPGIIGPFCLQTCVDKDLNFYIYDVAPRVGGGTNVHMSVGHPYGNTLWRKPMSTGRRVAYEVRRALEKDRLEDIVT</sequence>
<dbReference type="Gene3D" id="3.30.470.20">
    <property type="entry name" value="ATP-grasp fold, B domain"/>
    <property type="match status" value="1"/>
</dbReference>
<dbReference type="InterPro" id="IPR013815">
    <property type="entry name" value="ATP_grasp_subdomain_1"/>
</dbReference>
<evidence type="ECO:0000256" key="4">
    <source>
        <dbReference type="ARBA" id="ARBA00022723"/>
    </source>
</evidence>
<dbReference type="GO" id="GO:0006188">
    <property type="term" value="P:IMP biosynthetic process"/>
    <property type="evidence" value="ECO:0007669"/>
    <property type="project" value="InterPro"/>
</dbReference>
<evidence type="ECO:0000256" key="3">
    <source>
        <dbReference type="ARBA" id="ARBA00022598"/>
    </source>
</evidence>
<keyword evidence="4" id="KW-0479">Metal-binding</keyword>
<dbReference type="OrthoDB" id="84677at2157"/>
<keyword evidence="13" id="KW-1185">Reference proteome</keyword>
<dbReference type="InterPro" id="IPR009720">
    <property type="entry name" value="IMP_biosynth_PurP_C"/>
</dbReference>
<evidence type="ECO:0000256" key="9">
    <source>
        <dbReference type="ARBA" id="ARBA00023211"/>
    </source>
</evidence>
<evidence type="ECO:0000259" key="11">
    <source>
        <dbReference type="Pfam" id="PF06973"/>
    </source>
</evidence>
<dbReference type="GO" id="GO:0000287">
    <property type="term" value="F:magnesium ion binding"/>
    <property type="evidence" value="ECO:0007669"/>
    <property type="project" value="InterPro"/>
</dbReference>
<keyword evidence="8" id="KW-0460">Magnesium</keyword>
<keyword evidence="7" id="KW-0067">ATP-binding</keyword>
<organism evidence="12 13">
    <name type="scientific">Methanimicrococcus blatticola</name>
    <dbReference type="NCBI Taxonomy" id="91560"/>
    <lineage>
        <taxon>Archaea</taxon>
        <taxon>Methanobacteriati</taxon>
        <taxon>Methanobacteriota</taxon>
        <taxon>Stenosarchaea group</taxon>
        <taxon>Methanomicrobia</taxon>
        <taxon>Methanosarcinales</taxon>
        <taxon>Methanosarcinaceae</taxon>
        <taxon>Methanimicrococcus</taxon>
    </lineage>
</organism>
<dbReference type="GO" id="GO:0005524">
    <property type="term" value="F:ATP binding"/>
    <property type="evidence" value="ECO:0007669"/>
    <property type="project" value="UniProtKB-KW"/>
</dbReference>
<dbReference type="GO" id="GO:0016879">
    <property type="term" value="F:ligase activity, forming carbon-nitrogen bonds"/>
    <property type="evidence" value="ECO:0007669"/>
    <property type="project" value="InterPro"/>
</dbReference>
<comment type="caution">
    <text evidence="12">The sequence shown here is derived from an EMBL/GenBank/DDBJ whole genome shotgun (WGS) entry which is preliminary data.</text>
</comment>
<protein>
    <submittedName>
        <fullName evidence="12">5-formaminoimidazole-4-carboxamide-1-(Beta)-D-ribofuranosyl 5'-monophosphate synthetase</fullName>
    </submittedName>
</protein>
<keyword evidence="5" id="KW-0547">Nucleotide-binding</keyword>
<name>A0A484F620_9EURY</name>
<dbReference type="Gene3D" id="3.30.1490.20">
    <property type="entry name" value="ATP-grasp fold, A domain"/>
    <property type="match status" value="1"/>
</dbReference>
<dbReference type="InterPro" id="IPR016185">
    <property type="entry name" value="PreATP-grasp_dom_sf"/>
</dbReference>
<dbReference type="Proteomes" id="UP000294855">
    <property type="component" value="Unassembled WGS sequence"/>
</dbReference>
<reference evidence="12 13" key="1">
    <citation type="submission" date="2019-03" db="EMBL/GenBank/DDBJ databases">
        <title>Genomic Encyclopedia of Type Strains, Phase IV (KMG-IV): sequencing the most valuable type-strain genomes for metagenomic binning, comparative biology and taxonomic classification.</title>
        <authorList>
            <person name="Goeker M."/>
        </authorList>
    </citation>
    <scope>NUCLEOTIDE SEQUENCE [LARGE SCALE GENOMIC DNA]</scope>
    <source>
        <strain evidence="12 13">DSM 13328</strain>
    </source>
</reference>
<proteinExistence type="predicted"/>
<evidence type="ECO:0000256" key="7">
    <source>
        <dbReference type="ARBA" id="ARBA00022840"/>
    </source>
</evidence>
<comment type="cofactor">
    <cofactor evidence="2">
        <name>Mg(2+)</name>
        <dbReference type="ChEBI" id="CHEBI:18420"/>
    </cofactor>
</comment>
<evidence type="ECO:0000256" key="6">
    <source>
        <dbReference type="ARBA" id="ARBA00022755"/>
    </source>
</evidence>
<evidence type="ECO:0000256" key="2">
    <source>
        <dbReference type="ARBA" id="ARBA00001946"/>
    </source>
</evidence>
<evidence type="ECO:0000256" key="1">
    <source>
        <dbReference type="ARBA" id="ARBA00001936"/>
    </source>
</evidence>
<evidence type="ECO:0000313" key="12">
    <source>
        <dbReference type="EMBL" id="TDQ71209.1"/>
    </source>
</evidence>
<accession>A0A484F620</accession>